<evidence type="ECO:0000313" key="1">
    <source>
        <dbReference type="EMBL" id="KAF8787413.1"/>
    </source>
</evidence>
<sequence>MLVLGSGEYLARRLPLLPGAECIEMLVLDVGEYSKARPSPSTWCRVLLRCLSWIRRAREDLIGIFPAVQSTIARQLKSMTP</sequence>
<protein>
    <submittedName>
        <fullName evidence="1">Uncharacterized protein</fullName>
    </submittedName>
</protein>
<dbReference type="Proteomes" id="UP000807504">
    <property type="component" value="Unassembled WGS sequence"/>
</dbReference>
<proteinExistence type="predicted"/>
<dbReference type="EMBL" id="JABXBU010000015">
    <property type="protein sequence ID" value="KAF8787413.1"/>
    <property type="molecule type" value="Genomic_DNA"/>
</dbReference>
<comment type="caution">
    <text evidence="1">The sequence shown here is derived from an EMBL/GenBank/DDBJ whole genome shotgun (WGS) entry which is preliminary data.</text>
</comment>
<accession>A0A8T0FER2</accession>
<name>A0A8T0FER2_ARGBR</name>
<reference evidence="1" key="2">
    <citation type="submission" date="2020-06" db="EMBL/GenBank/DDBJ databases">
        <authorList>
            <person name="Sheffer M."/>
        </authorList>
    </citation>
    <scope>NUCLEOTIDE SEQUENCE</scope>
</reference>
<gene>
    <name evidence="1" type="ORF">HNY73_009014</name>
</gene>
<organism evidence="1 2">
    <name type="scientific">Argiope bruennichi</name>
    <name type="common">Wasp spider</name>
    <name type="synonym">Aranea bruennichi</name>
    <dbReference type="NCBI Taxonomy" id="94029"/>
    <lineage>
        <taxon>Eukaryota</taxon>
        <taxon>Metazoa</taxon>
        <taxon>Ecdysozoa</taxon>
        <taxon>Arthropoda</taxon>
        <taxon>Chelicerata</taxon>
        <taxon>Arachnida</taxon>
        <taxon>Araneae</taxon>
        <taxon>Araneomorphae</taxon>
        <taxon>Entelegynae</taxon>
        <taxon>Araneoidea</taxon>
        <taxon>Araneidae</taxon>
        <taxon>Argiope</taxon>
    </lineage>
</organism>
<dbReference type="AlphaFoldDB" id="A0A8T0FER2"/>
<keyword evidence="2" id="KW-1185">Reference proteome</keyword>
<evidence type="ECO:0000313" key="2">
    <source>
        <dbReference type="Proteomes" id="UP000807504"/>
    </source>
</evidence>
<reference evidence="1" key="1">
    <citation type="journal article" date="2020" name="bioRxiv">
        <title>Chromosome-level reference genome of the European wasp spider Argiope bruennichi: a resource for studies on range expansion and evolutionary adaptation.</title>
        <authorList>
            <person name="Sheffer M.M."/>
            <person name="Hoppe A."/>
            <person name="Krehenwinkel H."/>
            <person name="Uhl G."/>
            <person name="Kuss A.W."/>
            <person name="Jensen L."/>
            <person name="Jensen C."/>
            <person name="Gillespie R.G."/>
            <person name="Hoff K.J."/>
            <person name="Prost S."/>
        </authorList>
    </citation>
    <scope>NUCLEOTIDE SEQUENCE</scope>
</reference>